<gene>
    <name evidence="7" type="ORF">APUU_22011A</name>
</gene>
<dbReference type="Pfam" id="PF13816">
    <property type="entry name" value="Dehydratase_hem"/>
    <property type="match status" value="1"/>
</dbReference>
<evidence type="ECO:0000313" key="8">
    <source>
        <dbReference type="Proteomes" id="UP000654913"/>
    </source>
</evidence>
<protein>
    <recommendedName>
        <fullName evidence="9">Hem-containing dehydratase protein</fullName>
    </recommendedName>
</protein>
<feature type="region of interest" description="Disordered" evidence="6">
    <location>
        <begin position="153"/>
        <end position="180"/>
    </location>
</feature>
<evidence type="ECO:0000313" key="7">
    <source>
        <dbReference type="EMBL" id="BCS21579.1"/>
    </source>
</evidence>
<keyword evidence="5" id="KW-0456">Lyase</keyword>
<keyword evidence="4" id="KW-0408">Iron</keyword>
<dbReference type="InterPro" id="IPR025702">
    <property type="entry name" value="OXD"/>
</dbReference>
<dbReference type="GO" id="GO:0016829">
    <property type="term" value="F:lyase activity"/>
    <property type="evidence" value="ECO:0007669"/>
    <property type="project" value="UniProtKB-KW"/>
</dbReference>
<keyword evidence="3" id="KW-0479">Metal-binding</keyword>
<reference evidence="7" key="2">
    <citation type="submission" date="2021-02" db="EMBL/GenBank/DDBJ databases">
        <title>Aspergillus puulaauensis MK2 genome sequence.</title>
        <authorList>
            <person name="Futagami T."/>
            <person name="Mori K."/>
            <person name="Kadooka C."/>
            <person name="Tanaka T."/>
        </authorList>
    </citation>
    <scope>NUCLEOTIDE SEQUENCE</scope>
    <source>
        <strain evidence="7">MK2</strain>
    </source>
</reference>
<sequence>MWGTRLPAETPIVTSIFGIQHHPSKDTDNSTLINTFNALITNQPARIENLGQDNPVPTRIWLTYWPSRAAYQKWWTSDPVASFWASLPDDAGVYREILTVPPGKTQHGTNVSDRISGMAHLGEFESILDKSGYWGCYYDRMGDVTKENKFRTEVSKKPTRTHPLSITPQGSGEGSGNLPIRRGRVQLPTLPDNIAFVVEGQDHGLILPGEKEHWLENFDQPVTDWISDLVAAGPEKGILDSRLCYNPEGGMYKAVDAQPRELNFNDKVQLFYFLDMEAMESIGRENLGHVKLRRGFMQSYGPGGVMTELPGKLRLWVEASILKGKDMECEYIGCVEGTGLMGLNWD</sequence>
<evidence type="ECO:0000256" key="3">
    <source>
        <dbReference type="ARBA" id="ARBA00022723"/>
    </source>
</evidence>
<evidence type="ECO:0000256" key="5">
    <source>
        <dbReference type="ARBA" id="ARBA00023239"/>
    </source>
</evidence>
<dbReference type="EMBL" id="AP024444">
    <property type="protein sequence ID" value="BCS21579.1"/>
    <property type="molecule type" value="Genomic_DNA"/>
</dbReference>
<dbReference type="KEGG" id="apuu:APUU_22011A"/>
<accession>A0A7R8AJB6</accession>
<dbReference type="GeneID" id="64971584"/>
<comment type="cofactor">
    <cofactor evidence="1">
        <name>heme b</name>
        <dbReference type="ChEBI" id="CHEBI:60344"/>
    </cofactor>
</comment>
<reference evidence="7" key="1">
    <citation type="submission" date="2021-01" db="EMBL/GenBank/DDBJ databases">
        <authorList>
            <consortium name="Aspergillus puulaauensis MK2 genome sequencing consortium"/>
            <person name="Kazuki M."/>
            <person name="Futagami T."/>
        </authorList>
    </citation>
    <scope>NUCLEOTIDE SEQUENCE</scope>
    <source>
        <strain evidence="7">MK2</strain>
    </source>
</reference>
<evidence type="ECO:0000256" key="4">
    <source>
        <dbReference type="ARBA" id="ARBA00023004"/>
    </source>
</evidence>
<evidence type="ECO:0000256" key="6">
    <source>
        <dbReference type="SAM" id="MobiDB-lite"/>
    </source>
</evidence>
<keyword evidence="8" id="KW-1185">Reference proteome</keyword>
<proteinExistence type="predicted"/>
<dbReference type="Proteomes" id="UP000654913">
    <property type="component" value="Chromosome 2"/>
</dbReference>
<evidence type="ECO:0008006" key="9">
    <source>
        <dbReference type="Google" id="ProtNLM"/>
    </source>
</evidence>
<dbReference type="RefSeq" id="XP_041553773.1">
    <property type="nucleotide sequence ID" value="XM_041700827.1"/>
</dbReference>
<dbReference type="OrthoDB" id="3465714at2759"/>
<evidence type="ECO:0000256" key="2">
    <source>
        <dbReference type="ARBA" id="ARBA00022617"/>
    </source>
</evidence>
<name>A0A7R8AJB6_9EURO</name>
<dbReference type="AlphaFoldDB" id="A0A7R8AJB6"/>
<evidence type="ECO:0000256" key="1">
    <source>
        <dbReference type="ARBA" id="ARBA00001970"/>
    </source>
</evidence>
<dbReference type="GO" id="GO:0046872">
    <property type="term" value="F:metal ion binding"/>
    <property type="evidence" value="ECO:0007669"/>
    <property type="project" value="UniProtKB-KW"/>
</dbReference>
<organism evidence="7 8">
    <name type="scientific">Aspergillus puulaauensis</name>
    <dbReference type="NCBI Taxonomy" id="1220207"/>
    <lineage>
        <taxon>Eukaryota</taxon>
        <taxon>Fungi</taxon>
        <taxon>Dikarya</taxon>
        <taxon>Ascomycota</taxon>
        <taxon>Pezizomycotina</taxon>
        <taxon>Eurotiomycetes</taxon>
        <taxon>Eurotiomycetidae</taxon>
        <taxon>Eurotiales</taxon>
        <taxon>Aspergillaceae</taxon>
        <taxon>Aspergillus</taxon>
    </lineage>
</organism>
<keyword evidence="2" id="KW-0349">Heme</keyword>